<proteinExistence type="predicted"/>
<feature type="compositionally biased region" description="Polar residues" evidence="1">
    <location>
        <begin position="231"/>
        <end position="263"/>
    </location>
</feature>
<dbReference type="Proteomes" id="UP000095192">
    <property type="component" value="Unassembled WGS sequence"/>
</dbReference>
<reference evidence="2 3" key="1">
    <citation type="journal article" date="2016" name="BMC Genomics">
        <title>Comparative genomics reveals Cyclospora cayetanensis possesses coccidia-like metabolism and invasion components but unique surface antigens.</title>
        <authorList>
            <person name="Liu S."/>
            <person name="Wang L."/>
            <person name="Zheng H."/>
            <person name="Xu Z."/>
            <person name="Roellig D.M."/>
            <person name="Li N."/>
            <person name="Frace M.A."/>
            <person name="Tang K."/>
            <person name="Arrowood M.J."/>
            <person name="Moss D.M."/>
            <person name="Zhang L."/>
            <person name="Feng Y."/>
            <person name="Xiao L."/>
        </authorList>
    </citation>
    <scope>NUCLEOTIDE SEQUENCE [LARGE SCALE GENOMIC DNA]</scope>
    <source>
        <strain evidence="2 3">CHN_HEN01</strain>
    </source>
</reference>
<dbReference type="EMBL" id="JROU02000845">
    <property type="protein sequence ID" value="OEH78119.1"/>
    <property type="molecule type" value="Genomic_DNA"/>
</dbReference>
<dbReference type="VEuPathDB" id="ToxoDB:cyc_09050"/>
<comment type="caution">
    <text evidence="2">The sequence shown here is derived from an EMBL/GenBank/DDBJ whole genome shotgun (WGS) entry which is preliminary data.</text>
</comment>
<evidence type="ECO:0000313" key="2">
    <source>
        <dbReference type="EMBL" id="OEH78119.1"/>
    </source>
</evidence>
<dbReference type="InParanoid" id="A0A1D3D3U6"/>
<gene>
    <name evidence="2" type="ORF">cyc_09050</name>
</gene>
<evidence type="ECO:0000256" key="1">
    <source>
        <dbReference type="SAM" id="MobiDB-lite"/>
    </source>
</evidence>
<protein>
    <submittedName>
        <fullName evidence="2">Uncharacterized protein</fullName>
    </submittedName>
</protein>
<dbReference type="VEuPathDB" id="ToxoDB:LOC34624568"/>
<name>A0A1D3D3U6_9EIME</name>
<sequence length="280" mass="29630">MLHLCGRILLPPLQEPHQQYKYALLESDERQLQHSLVCYGLEASSPFAAVPRLHVLFPYLPYSQQQHLPQEKRKALAGAFMVEALARGSRGLPLLQQVAAAHEIPLAPFQAEEITEVTLAETNLWSEMMRISVAPPSDLDGLLSAPGCIIGPPVYSGVALAAGGTAITPPLLPPLPPLPSDDSPALEKASSVATPQLLWGALSGFLACLIPPCRMRVAVEALDPLEGDTEIPSSCSNPHSNASEAAGSSTPEDQLGAETQMQTAAASAWGMQAGGLQLRA</sequence>
<accession>A0A1D3D3U6</accession>
<evidence type="ECO:0000313" key="3">
    <source>
        <dbReference type="Proteomes" id="UP000095192"/>
    </source>
</evidence>
<keyword evidence="3" id="KW-1185">Reference proteome</keyword>
<feature type="region of interest" description="Disordered" evidence="1">
    <location>
        <begin position="229"/>
        <end position="263"/>
    </location>
</feature>
<organism evidence="2 3">
    <name type="scientific">Cyclospora cayetanensis</name>
    <dbReference type="NCBI Taxonomy" id="88456"/>
    <lineage>
        <taxon>Eukaryota</taxon>
        <taxon>Sar</taxon>
        <taxon>Alveolata</taxon>
        <taxon>Apicomplexa</taxon>
        <taxon>Conoidasida</taxon>
        <taxon>Coccidia</taxon>
        <taxon>Eucoccidiorida</taxon>
        <taxon>Eimeriorina</taxon>
        <taxon>Eimeriidae</taxon>
        <taxon>Cyclospora</taxon>
    </lineage>
</organism>
<dbReference type="AlphaFoldDB" id="A0A1D3D3U6"/>